<sequence>MRGPIRLGGRWTLGQRLDRPVRELRVELPPGTRAFTVELAYDRAAGVLDLGCAGPAGFRGWSGGARERFTIAPAWATPGYLPGEPEEGVWSVLAGLHRVPPQGLPYEITVTPHATPPPPPAPPVPPAGFRPSTASTSSEARVPAATRRGLPEMSGMRWLAGDLHAHTVHSDGSLTVWELAALAAGQGLDFLAVTDHNTVSHHAELPAAAAAAGITLVPGQEITTDLGHANAFGPIGWIDFREPADAWVRAVAARGGLLSLNHPLGADCAWRHALAERPRTAEVWHSGWWDRTWGAPLAWAQAFGPSLVYVGGSDYHHPQEGLSPGTPCTWVLAAPGDPRDTAAGTAAPQPDGAGDPYGAGGPYGAGAVVAAVRSGRTAVSAGPGGPLLVRHGEDFLVLGAAGLVLWGPDLRTVIRDDRVRLPARPGPHRLETARNEVMALCT</sequence>
<keyword evidence="4" id="KW-1185">Reference proteome</keyword>
<dbReference type="NCBIfam" id="NF038032">
    <property type="entry name" value="CehA_McbA_metalo"/>
    <property type="match status" value="1"/>
</dbReference>
<feature type="region of interest" description="Disordered" evidence="1">
    <location>
        <begin position="336"/>
        <end position="355"/>
    </location>
</feature>
<dbReference type="InterPro" id="IPR016195">
    <property type="entry name" value="Pol/histidinol_Pase-like"/>
</dbReference>
<dbReference type="PANTHER" id="PTHR42924:SF3">
    <property type="entry name" value="POLYMERASE_HISTIDINOL PHOSPHATASE N-TERMINAL DOMAIN-CONTAINING PROTEIN"/>
    <property type="match status" value="1"/>
</dbReference>
<dbReference type="Gene3D" id="3.20.20.140">
    <property type="entry name" value="Metal-dependent hydrolases"/>
    <property type="match status" value="1"/>
</dbReference>
<dbReference type="AlphaFoldDB" id="A0A7W8ZCI2"/>
<comment type="caution">
    <text evidence="3">The sequence shown here is derived from an EMBL/GenBank/DDBJ whole genome shotgun (WGS) entry which is preliminary data.</text>
</comment>
<evidence type="ECO:0000256" key="1">
    <source>
        <dbReference type="SAM" id="MobiDB-lite"/>
    </source>
</evidence>
<dbReference type="Proteomes" id="UP000588112">
    <property type="component" value="Unassembled WGS sequence"/>
</dbReference>
<dbReference type="InterPro" id="IPR004013">
    <property type="entry name" value="PHP_dom"/>
</dbReference>
<feature type="domain" description="Polymerase/histidinol phosphatase N-terminal" evidence="2">
    <location>
        <begin position="161"/>
        <end position="226"/>
    </location>
</feature>
<evidence type="ECO:0000259" key="2">
    <source>
        <dbReference type="SMART" id="SM00481"/>
    </source>
</evidence>
<dbReference type="InterPro" id="IPR052018">
    <property type="entry name" value="PHP_domain"/>
</dbReference>
<evidence type="ECO:0000313" key="4">
    <source>
        <dbReference type="Proteomes" id="UP000588112"/>
    </source>
</evidence>
<dbReference type="SMART" id="SM00481">
    <property type="entry name" value="POLIIIAc"/>
    <property type="match status" value="1"/>
</dbReference>
<feature type="region of interest" description="Disordered" evidence="1">
    <location>
        <begin position="111"/>
        <end position="145"/>
    </location>
</feature>
<dbReference type="GO" id="GO:0035312">
    <property type="term" value="F:5'-3' DNA exonuclease activity"/>
    <property type="evidence" value="ECO:0007669"/>
    <property type="project" value="TreeGrafter"/>
</dbReference>
<dbReference type="PANTHER" id="PTHR42924">
    <property type="entry name" value="EXONUCLEASE"/>
    <property type="match status" value="1"/>
</dbReference>
<reference evidence="3 4" key="1">
    <citation type="submission" date="2020-08" db="EMBL/GenBank/DDBJ databases">
        <title>Sequencing the genomes of 1000 actinobacteria strains.</title>
        <authorList>
            <person name="Klenk H.-P."/>
        </authorList>
    </citation>
    <scope>NUCLEOTIDE SEQUENCE [LARGE SCALE GENOMIC DNA]</scope>
    <source>
        <strain evidence="3 4">DSM 45790</strain>
    </source>
</reference>
<dbReference type="EMBL" id="JACHBR010000002">
    <property type="protein sequence ID" value="MBB5631153.1"/>
    <property type="molecule type" value="Genomic_DNA"/>
</dbReference>
<organism evidence="3 4">
    <name type="scientific">Sphaerisporangium krabiense</name>
    <dbReference type="NCBI Taxonomy" id="763782"/>
    <lineage>
        <taxon>Bacteria</taxon>
        <taxon>Bacillati</taxon>
        <taxon>Actinomycetota</taxon>
        <taxon>Actinomycetes</taxon>
        <taxon>Streptosporangiales</taxon>
        <taxon>Streptosporangiaceae</taxon>
        <taxon>Sphaerisporangium</taxon>
    </lineage>
</organism>
<gene>
    <name evidence="3" type="ORF">BJ981_006917</name>
</gene>
<dbReference type="Pfam" id="PF02811">
    <property type="entry name" value="PHP"/>
    <property type="match status" value="1"/>
</dbReference>
<feature type="compositionally biased region" description="Low complexity" evidence="1">
    <location>
        <begin position="342"/>
        <end position="354"/>
    </location>
</feature>
<name>A0A7W8ZCI2_9ACTN</name>
<dbReference type="RefSeq" id="WP_239139113.1">
    <property type="nucleotide sequence ID" value="NZ_BOOS01000009.1"/>
</dbReference>
<evidence type="ECO:0000313" key="3">
    <source>
        <dbReference type="EMBL" id="MBB5631153.1"/>
    </source>
</evidence>
<dbReference type="GO" id="GO:0004534">
    <property type="term" value="F:5'-3' RNA exonuclease activity"/>
    <property type="evidence" value="ECO:0007669"/>
    <property type="project" value="TreeGrafter"/>
</dbReference>
<accession>A0A7W8ZCI2</accession>
<dbReference type="SUPFAM" id="SSF89550">
    <property type="entry name" value="PHP domain-like"/>
    <property type="match status" value="1"/>
</dbReference>
<feature type="compositionally biased region" description="Pro residues" evidence="1">
    <location>
        <begin position="114"/>
        <end position="128"/>
    </location>
</feature>
<proteinExistence type="predicted"/>
<protein>
    <recommendedName>
        <fullName evidence="2">Polymerase/histidinol phosphatase N-terminal domain-containing protein</fullName>
    </recommendedName>
</protein>
<dbReference type="InterPro" id="IPR003141">
    <property type="entry name" value="Pol/His_phosphatase_N"/>
</dbReference>